<feature type="region of interest" description="Disordered" evidence="10">
    <location>
        <begin position="130"/>
        <end position="159"/>
    </location>
</feature>
<evidence type="ECO:0000256" key="1">
    <source>
        <dbReference type="ARBA" id="ARBA00004127"/>
    </source>
</evidence>
<evidence type="ECO:0000256" key="4">
    <source>
        <dbReference type="ARBA" id="ARBA00022448"/>
    </source>
</evidence>
<evidence type="ECO:0000256" key="3">
    <source>
        <dbReference type="ARBA" id="ARBA00007808"/>
    </source>
</evidence>
<sequence>MKEARSKTPRAVPPLLAEVEVSNLADFDVTPTPSPHAQDATTPSPSPSPRPPRMPSRPGVPPLDRVPRRSEVVLPQLDSPFQAPGYRSVRPVSISLPASPSGFGVMPAIPGMANGGAAGDSADGLRRQALLANAAAECEPQPQTPPPPGRENGGGSVRFTHQPADKVVFRSQPIPGGQPPRAGSRAARAASRVISRDKSYDSFKTFSGKLERQLTHLAGAPEVDEEEEEDEVVATTSRTTSMPKVDRFFAALEGPELDKLKSSEELVLPSDKAWPFLLRFPVSAFGMCLGVSSQAILWKTIALSSPTMFLHVTRKVNLVLWCISVVLMCAITSVYALKIAFFFEAVRREYYHPIRVNFFFAPWIACLFLAIGVPQSVAREPLPQWLWYALMAPVLILELKIYGQWMSGGQRRLSKVANPSNHLSVVGNFVGALLGANMGLREGPVFFFSVGLAHYSVLFVTLYQRLPTNETLPKELHPVFFLFVAAPSVASMALAKITGEFGYGPRVAYFIAMFLYASLAVRINFFQGFRFSLAWWAYTFPMTGAAIASIRYSTEVDNAFTKALCVALSAVAVLTVTALFVTTLVHAFVLRKLFPNDICIAITDHKMKPIVELHESQGEDGSTNSNDIEAGAGGKQ</sequence>
<keyword evidence="9 11" id="KW-0472">Membrane</keyword>
<dbReference type="EMBL" id="CAJGYO010000017">
    <property type="protein sequence ID" value="CAD6334287.1"/>
    <property type="molecule type" value="Genomic_DNA"/>
</dbReference>
<dbReference type="GO" id="GO:0012505">
    <property type="term" value="C:endomembrane system"/>
    <property type="evidence" value="ECO:0007669"/>
    <property type="project" value="UniProtKB-SubCell"/>
</dbReference>
<dbReference type="AlphaFoldDB" id="A0A811RWG3"/>
<comment type="subcellular location">
    <subcellularLocation>
        <location evidence="2">Cell membrane</location>
    </subcellularLocation>
    <subcellularLocation>
        <location evidence="1">Endomembrane system</location>
        <topology evidence="1">Multi-pass membrane protein</topology>
    </subcellularLocation>
</comment>
<dbReference type="Proteomes" id="UP000604825">
    <property type="component" value="Unassembled WGS sequence"/>
</dbReference>
<feature type="transmembrane region" description="Helical" evidence="11">
    <location>
        <begin position="276"/>
        <end position="298"/>
    </location>
</feature>
<dbReference type="OrthoDB" id="1099at2759"/>
<dbReference type="GO" id="GO:0005886">
    <property type="term" value="C:plasma membrane"/>
    <property type="evidence" value="ECO:0007669"/>
    <property type="project" value="UniProtKB-SubCell"/>
</dbReference>
<feature type="transmembrane region" description="Helical" evidence="11">
    <location>
        <begin position="476"/>
        <end position="495"/>
    </location>
</feature>
<dbReference type="GO" id="GO:0008308">
    <property type="term" value="F:voltage-gated monoatomic anion channel activity"/>
    <property type="evidence" value="ECO:0007669"/>
    <property type="project" value="InterPro"/>
</dbReference>
<name>A0A811RWG3_9POAL</name>
<evidence type="ECO:0000256" key="8">
    <source>
        <dbReference type="ARBA" id="ARBA00023065"/>
    </source>
</evidence>
<keyword evidence="5" id="KW-1003">Cell membrane</keyword>
<feature type="compositionally biased region" description="Pro residues" evidence="10">
    <location>
        <begin position="44"/>
        <end position="61"/>
    </location>
</feature>
<feature type="region of interest" description="Disordered" evidence="10">
    <location>
        <begin position="615"/>
        <end position="636"/>
    </location>
</feature>
<feature type="region of interest" description="Disordered" evidence="10">
    <location>
        <begin position="23"/>
        <end position="88"/>
    </location>
</feature>
<feature type="transmembrane region" description="Helical" evidence="11">
    <location>
        <begin position="533"/>
        <end position="552"/>
    </location>
</feature>
<keyword evidence="6 11" id="KW-0812">Transmembrane</keyword>
<evidence type="ECO:0000256" key="2">
    <source>
        <dbReference type="ARBA" id="ARBA00004236"/>
    </source>
</evidence>
<organism evidence="12 13">
    <name type="scientific">Miscanthus lutarioriparius</name>
    <dbReference type="NCBI Taxonomy" id="422564"/>
    <lineage>
        <taxon>Eukaryota</taxon>
        <taxon>Viridiplantae</taxon>
        <taxon>Streptophyta</taxon>
        <taxon>Embryophyta</taxon>
        <taxon>Tracheophyta</taxon>
        <taxon>Spermatophyta</taxon>
        <taxon>Magnoliopsida</taxon>
        <taxon>Liliopsida</taxon>
        <taxon>Poales</taxon>
        <taxon>Poaceae</taxon>
        <taxon>PACMAD clade</taxon>
        <taxon>Panicoideae</taxon>
        <taxon>Andropogonodae</taxon>
        <taxon>Andropogoneae</taxon>
        <taxon>Saccharinae</taxon>
        <taxon>Miscanthus</taxon>
    </lineage>
</organism>
<evidence type="ECO:0000256" key="5">
    <source>
        <dbReference type="ARBA" id="ARBA00022475"/>
    </source>
</evidence>
<feature type="transmembrane region" description="Helical" evidence="11">
    <location>
        <begin position="354"/>
        <end position="373"/>
    </location>
</feature>
<gene>
    <name evidence="12" type="ORF">NCGR_LOCUS58385</name>
</gene>
<dbReference type="InterPro" id="IPR030183">
    <property type="entry name" value="SLAC/SLAH"/>
</dbReference>
<dbReference type="Pfam" id="PF03595">
    <property type="entry name" value="SLAC1"/>
    <property type="match status" value="1"/>
</dbReference>
<feature type="transmembrane region" description="Helical" evidence="11">
    <location>
        <begin position="564"/>
        <end position="589"/>
    </location>
</feature>
<dbReference type="PANTHER" id="PTHR31269">
    <property type="entry name" value="S-TYPE ANION CHANNEL SLAH3"/>
    <property type="match status" value="1"/>
</dbReference>
<keyword evidence="13" id="KW-1185">Reference proteome</keyword>
<dbReference type="CDD" id="cd09323">
    <property type="entry name" value="TDT_SLAC1_like"/>
    <property type="match status" value="1"/>
</dbReference>
<keyword evidence="8" id="KW-0406">Ion transport</keyword>
<protein>
    <submittedName>
        <fullName evidence="12">Uncharacterized protein</fullName>
    </submittedName>
</protein>
<keyword evidence="7 11" id="KW-1133">Transmembrane helix</keyword>
<reference evidence="12" key="1">
    <citation type="submission" date="2020-10" db="EMBL/GenBank/DDBJ databases">
        <authorList>
            <person name="Han B."/>
            <person name="Lu T."/>
            <person name="Zhao Q."/>
            <person name="Huang X."/>
            <person name="Zhao Y."/>
        </authorList>
    </citation>
    <scope>NUCLEOTIDE SEQUENCE</scope>
</reference>
<dbReference type="PANTHER" id="PTHR31269:SF23">
    <property type="entry name" value="OS07G0181100 PROTEIN"/>
    <property type="match status" value="1"/>
</dbReference>
<evidence type="ECO:0000256" key="9">
    <source>
        <dbReference type="ARBA" id="ARBA00023136"/>
    </source>
</evidence>
<dbReference type="InterPro" id="IPR004695">
    <property type="entry name" value="SLAC1/Mae1/Ssu1/TehA"/>
</dbReference>
<evidence type="ECO:0000256" key="11">
    <source>
        <dbReference type="SAM" id="Phobius"/>
    </source>
</evidence>
<feature type="transmembrane region" description="Helical" evidence="11">
    <location>
        <begin position="445"/>
        <end position="464"/>
    </location>
</feature>
<feature type="transmembrane region" description="Helical" evidence="11">
    <location>
        <begin position="318"/>
        <end position="342"/>
    </location>
</feature>
<feature type="transmembrane region" description="Helical" evidence="11">
    <location>
        <begin position="385"/>
        <end position="403"/>
    </location>
</feature>
<accession>A0A811RWG3</accession>
<dbReference type="GO" id="GO:0006873">
    <property type="term" value="P:intracellular monoatomic ion homeostasis"/>
    <property type="evidence" value="ECO:0007669"/>
    <property type="project" value="InterPro"/>
</dbReference>
<keyword evidence="4" id="KW-0813">Transport</keyword>
<feature type="transmembrane region" description="Helical" evidence="11">
    <location>
        <begin position="507"/>
        <end position="527"/>
    </location>
</feature>
<evidence type="ECO:0000313" key="13">
    <source>
        <dbReference type="Proteomes" id="UP000604825"/>
    </source>
</evidence>
<dbReference type="InterPro" id="IPR038665">
    <property type="entry name" value="Voltage-dep_anion_channel_sf"/>
</dbReference>
<evidence type="ECO:0000256" key="10">
    <source>
        <dbReference type="SAM" id="MobiDB-lite"/>
    </source>
</evidence>
<dbReference type="Gene3D" id="1.50.10.150">
    <property type="entry name" value="Voltage-dependent anion channel"/>
    <property type="match status" value="1"/>
</dbReference>
<comment type="similarity">
    <text evidence="3">Belongs to the SLAC1 S-type anion channel family.</text>
</comment>
<comment type="caution">
    <text evidence="12">The sequence shown here is derived from an EMBL/GenBank/DDBJ whole genome shotgun (WGS) entry which is preliminary data.</text>
</comment>
<evidence type="ECO:0000313" key="12">
    <source>
        <dbReference type="EMBL" id="CAD6334287.1"/>
    </source>
</evidence>
<evidence type="ECO:0000256" key="7">
    <source>
        <dbReference type="ARBA" id="ARBA00022989"/>
    </source>
</evidence>
<evidence type="ECO:0000256" key="6">
    <source>
        <dbReference type="ARBA" id="ARBA00022692"/>
    </source>
</evidence>
<proteinExistence type="inferred from homology"/>